<dbReference type="AlphaFoldDB" id="A0A2N3L8M4"/>
<dbReference type="GO" id="GO:0015420">
    <property type="term" value="F:ABC-type vitamin B12 transporter activity"/>
    <property type="evidence" value="ECO:0007669"/>
    <property type="project" value="UniProtKB-UniRule"/>
</dbReference>
<keyword evidence="4 9" id="KW-1003">Cell membrane</keyword>
<dbReference type="Pfam" id="PF03186">
    <property type="entry name" value="CobD_Cbib"/>
    <property type="match status" value="1"/>
</dbReference>
<dbReference type="GO" id="GO:0005886">
    <property type="term" value="C:plasma membrane"/>
    <property type="evidence" value="ECO:0007669"/>
    <property type="project" value="UniProtKB-SubCell"/>
</dbReference>
<name>A0A2N3L8M4_9PROT</name>
<dbReference type="PANTHER" id="PTHR34308:SF1">
    <property type="entry name" value="COBALAMIN BIOSYNTHESIS PROTEIN CBIB"/>
    <property type="match status" value="1"/>
</dbReference>
<keyword evidence="6 9" id="KW-0812">Transmembrane</keyword>
<evidence type="ECO:0000313" key="11">
    <source>
        <dbReference type="Proteomes" id="UP000233332"/>
    </source>
</evidence>
<evidence type="ECO:0000256" key="5">
    <source>
        <dbReference type="ARBA" id="ARBA00022573"/>
    </source>
</evidence>
<sequence>MDAFLTDFLIPTSGFSGPLFTILVLALVLDAICGDFPWLFRRVPHPVVWVGNLIGWFEKRLNRSDRSNMDLIVRGTITSLAVIGAAGLFGAVIAQISAIGDVFYAAEVFLLAVLIAQKGLYQHVKAVSVALKKDGLSGGRAAVSMIVGRDPDTLDEAGVSRAAIESCAENFSDGVVAPLFWYVLGGPIGLCAYKAINTLDSMIGHRNARYLYFGRFAARLDDVVNFIPARVAGVVICLAAALGSKTSGRAAWHTLMRDAKKHKSPNAGWQEAAFAGALGLSLAGPRQYGDEVVDDPYIGSGRRDASAADIDRALSLYTISCLINAAWPVALKALWVVL</sequence>
<protein>
    <recommendedName>
        <fullName evidence="9">Cobalamin biosynthesis protein CobD</fullName>
    </recommendedName>
</protein>
<evidence type="ECO:0000256" key="4">
    <source>
        <dbReference type="ARBA" id="ARBA00022475"/>
    </source>
</evidence>
<keyword evidence="7 9" id="KW-1133">Transmembrane helix</keyword>
<comment type="subcellular location">
    <subcellularLocation>
        <location evidence="1 9">Cell membrane</location>
        <topology evidence="1 9">Multi-pass membrane protein</topology>
    </subcellularLocation>
</comment>
<dbReference type="GO" id="GO:0009236">
    <property type="term" value="P:cobalamin biosynthetic process"/>
    <property type="evidence" value="ECO:0007669"/>
    <property type="project" value="UniProtKB-UniRule"/>
</dbReference>
<evidence type="ECO:0000256" key="6">
    <source>
        <dbReference type="ARBA" id="ARBA00022692"/>
    </source>
</evidence>
<dbReference type="Proteomes" id="UP000233332">
    <property type="component" value="Unassembled WGS sequence"/>
</dbReference>
<evidence type="ECO:0000256" key="7">
    <source>
        <dbReference type="ARBA" id="ARBA00022989"/>
    </source>
</evidence>
<evidence type="ECO:0000256" key="2">
    <source>
        <dbReference type="ARBA" id="ARBA00004953"/>
    </source>
</evidence>
<proteinExistence type="inferred from homology"/>
<feature type="transmembrane region" description="Helical" evidence="9">
    <location>
        <begin position="20"/>
        <end position="40"/>
    </location>
</feature>
<evidence type="ECO:0000256" key="3">
    <source>
        <dbReference type="ARBA" id="ARBA00006263"/>
    </source>
</evidence>
<reference evidence="10 11" key="1">
    <citation type="submission" date="2017-09" db="EMBL/GenBank/DDBJ databases">
        <title>Biodiversity and function of Thalassospira species in the particle-attached aromatic-hydrocarbon-degrading consortia from the surface seawater of the China South Sea.</title>
        <authorList>
            <person name="Dong C."/>
            <person name="Lai Q."/>
            <person name="Shao Z."/>
        </authorList>
    </citation>
    <scope>NUCLEOTIDE SEQUENCE [LARGE SCALE GENOMIC DNA]</scope>
    <source>
        <strain evidence="10 11">139Z-12</strain>
    </source>
</reference>
<accession>A0A2N3L8M4</accession>
<keyword evidence="8 9" id="KW-0472">Membrane</keyword>
<dbReference type="NCBIfam" id="TIGR00380">
    <property type="entry name" value="cobal_cbiB"/>
    <property type="match status" value="1"/>
</dbReference>
<organism evidence="10 11">
    <name type="scientific">Thalassospira lohafexi</name>
    <dbReference type="NCBI Taxonomy" id="744227"/>
    <lineage>
        <taxon>Bacteria</taxon>
        <taxon>Pseudomonadati</taxon>
        <taxon>Pseudomonadota</taxon>
        <taxon>Alphaproteobacteria</taxon>
        <taxon>Rhodospirillales</taxon>
        <taxon>Thalassospiraceae</taxon>
        <taxon>Thalassospira</taxon>
    </lineage>
</organism>
<dbReference type="GO" id="GO:0048472">
    <property type="term" value="F:threonine-phosphate decarboxylase activity"/>
    <property type="evidence" value="ECO:0007669"/>
    <property type="project" value="InterPro"/>
</dbReference>
<evidence type="ECO:0000313" key="10">
    <source>
        <dbReference type="EMBL" id="PKR59154.1"/>
    </source>
</evidence>
<comment type="pathway">
    <text evidence="2 9">Cofactor biosynthesis; adenosylcobalamin biosynthesis.</text>
</comment>
<comment type="function">
    <text evidence="9">Converts cobyric acid to cobinamide by the addition of aminopropanol on the F carboxylic group.</text>
</comment>
<keyword evidence="11" id="KW-1185">Reference proteome</keyword>
<comment type="similarity">
    <text evidence="3 9">Belongs to the CobD/CbiB family.</text>
</comment>
<evidence type="ECO:0000256" key="8">
    <source>
        <dbReference type="ARBA" id="ARBA00023136"/>
    </source>
</evidence>
<gene>
    <name evidence="9" type="primary">cobD</name>
    <name evidence="10" type="ORF">COO92_08085</name>
</gene>
<dbReference type="HAMAP" id="MF_00024">
    <property type="entry name" value="CobD_CbiB"/>
    <property type="match status" value="1"/>
</dbReference>
<evidence type="ECO:0000256" key="9">
    <source>
        <dbReference type="HAMAP-Rule" id="MF_00024"/>
    </source>
</evidence>
<feature type="transmembrane region" description="Helical" evidence="9">
    <location>
        <begin position="71"/>
        <end position="96"/>
    </location>
</feature>
<keyword evidence="5 9" id="KW-0169">Cobalamin biosynthesis</keyword>
<comment type="caution">
    <text evidence="9">Lacks conserved residue(s) required for the propagation of feature annotation.</text>
</comment>
<dbReference type="RefSeq" id="WP_101301738.1">
    <property type="nucleotide sequence ID" value="NZ_NXGX01000003.1"/>
</dbReference>
<dbReference type="UniPathway" id="UPA00148"/>
<dbReference type="PANTHER" id="PTHR34308">
    <property type="entry name" value="COBALAMIN BIOSYNTHESIS PROTEIN CBIB"/>
    <property type="match status" value="1"/>
</dbReference>
<evidence type="ECO:0000256" key="1">
    <source>
        <dbReference type="ARBA" id="ARBA00004651"/>
    </source>
</evidence>
<comment type="caution">
    <text evidence="10">The sequence shown here is derived from an EMBL/GenBank/DDBJ whole genome shotgun (WGS) entry which is preliminary data.</text>
</comment>
<dbReference type="EMBL" id="NXGX01000003">
    <property type="protein sequence ID" value="PKR59154.1"/>
    <property type="molecule type" value="Genomic_DNA"/>
</dbReference>
<dbReference type="InterPro" id="IPR004485">
    <property type="entry name" value="Cobalamin_biosynth_CobD/CbiB"/>
</dbReference>